<gene>
    <name evidence="1" type="ORF">H8698_12635</name>
</gene>
<comment type="caution">
    <text evidence="1">The sequence shown here is derived from an EMBL/GenBank/DDBJ whole genome shotgun (WGS) entry which is preliminary data.</text>
</comment>
<proteinExistence type="predicted"/>
<protein>
    <submittedName>
        <fullName evidence="1">Uncharacterized protein</fullName>
    </submittedName>
</protein>
<dbReference type="Proteomes" id="UP000611762">
    <property type="component" value="Unassembled WGS sequence"/>
</dbReference>
<dbReference type="EMBL" id="JACRSU010000006">
    <property type="protein sequence ID" value="MBC8541827.1"/>
    <property type="molecule type" value="Genomic_DNA"/>
</dbReference>
<organism evidence="1 2">
    <name type="scientific">Congzhengia minquanensis</name>
    <dbReference type="NCBI Taxonomy" id="2763657"/>
    <lineage>
        <taxon>Bacteria</taxon>
        <taxon>Bacillati</taxon>
        <taxon>Bacillota</taxon>
        <taxon>Clostridia</taxon>
        <taxon>Eubacteriales</taxon>
        <taxon>Oscillospiraceae</taxon>
        <taxon>Congzhengia</taxon>
    </lineage>
</organism>
<name>A0A926DQ86_9FIRM</name>
<keyword evidence="2" id="KW-1185">Reference proteome</keyword>
<sequence length="484" mass="51579">MDFKNIFSAWGNDGKEPSEELQLSGFKGGQKPAASVFNWFWSKVMKAVTELQTKLTSVDNNKAEKYNFSGGFIGGDEASAESGGAVGQNAYTTAGGAVGSAAFSGSGFAGGELAKVTKLENNVEVPKNGGAVGFSAKTDDGFAGGSKAESKNGGGAAGSNAKTNAGGAVGLSAMAYDYGGAVGNGAIAGYGFSGGYNAKVKLMEGYSQKYIDAIQLGSGTNNNKQTLQVYNHTLMNADGKIPAARIPDCMVGIEIKGIVPNSEELPAGPAPGDAYIIVSNAVFYTGPEDELLHLESVDGTSRVTSLKITPPEGCIEPEDRYVCAYDIRGNKIGSISYEGGISGYGWYEVESFGVEYPDLQASFYLGEFQNGSFPESLTDSYAREDIAYWDGTAWKTLDESVPVMNQCRRLETFLTESASDQLKTTGLYYVVSGSGDSFTPYLLFHKNSGYHQYQTKIDGEKIYKRTAEIQRYGEVVWVTDWTEM</sequence>
<evidence type="ECO:0000313" key="1">
    <source>
        <dbReference type="EMBL" id="MBC8541827.1"/>
    </source>
</evidence>
<dbReference type="RefSeq" id="WP_249313812.1">
    <property type="nucleotide sequence ID" value="NZ_JACRSU010000006.1"/>
</dbReference>
<accession>A0A926DQ86</accession>
<evidence type="ECO:0000313" key="2">
    <source>
        <dbReference type="Proteomes" id="UP000611762"/>
    </source>
</evidence>
<reference evidence="1" key="1">
    <citation type="submission" date="2020-08" db="EMBL/GenBank/DDBJ databases">
        <title>Genome public.</title>
        <authorList>
            <person name="Liu C."/>
            <person name="Sun Q."/>
        </authorList>
    </citation>
    <scope>NUCLEOTIDE SEQUENCE</scope>
    <source>
        <strain evidence="1">H8</strain>
    </source>
</reference>
<dbReference type="AlphaFoldDB" id="A0A926DQ86"/>